<dbReference type="AlphaFoldDB" id="A0A2N7S6E8"/>
<proteinExistence type="predicted"/>
<gene>
    <name evidence="2" type="ORF">CIK84_09315</name>
</gene>
<accession>A0A2N7S6E8</accession>
<feature type="transmembrane region" description="Helical" evidence="1">
    <location>
        <begin position="6"/>
        <end position="23"/>
    </location>
</feature>
<comment type="caution">
    <text evidence="2">The sequence shown here is derived from an EMBL/GenBank/DDBJ whole genome shotgun (WGS) entry which is preliminary data.</text>
</comment>
<evidence type="ECO:0000256" key="1">
    <source>
        <dbReference type="SAM" id="Phobius"/>
    </source>
</evidence>
<organism evidence="2 3">
    <name type="scientific">Glutamicibacter arilaitensis</name>
    <dbReference type="NCBI Taxonomy" id="256701"/>
    <lineage>
        <taxon>Bacteria</taxon>
        <taxon>Bacillati</taxon>
        <taxon>Actinomycetota</taxon>
        <taxon>Actinomycetes</taxon>
        <taxon>Micrococcales</taxon>
        <taxon>Micrococcaceae</taxon>
        <taxon>Glutamicibacter</taxon>
    </lineage>
</organism>
<keyword evidence="1" id="KW-0812">Transmembrane</keyword>
<feature type="transmembrane region" description="Helical" evidence="1">
    <location>
        <begin position="58"/>
        <end position="76"/>
    </location>
</feature>
<dbReference type="Pfam" id="PF13630">
    <property type="entry name" value="SdpI"/>
    <property type="match status" value="1"/>
</dbReference>
<dbReference type="Proteomes" id="UP000235739">
    <property type="component" value="Unassembled WGS sequence"/>
</dbReference>
<dbReference type="RefSeq" id="WP_102598178.1">
    <property type="nucleotide sequence ID" value="NZ_JABUYH010000079.1"/>
</dbReference>
<evidence type="ECO:0000313" key="3">
    <source>
        <dbReference type="Proteomes" id="UP000235739"/>
    </source>
</evidence>
<keyword evidence="1" id="KW-0472">Membrane</keyword>
<dbReference type="EMBL" id="PNQX01000001">
    <property type="protein sequence ID" value="PMQ21706.1"/>
    <property type="molecule type" value="Genomic_DNA"/>
</dbReference>
<evidence type="ECO:0008006" key="4">
    <source>
        <dbReference type="Google" id="ProtNLM"/>
    </source>
</evidence>
<feature type="transmembrane region" description="Helical" evidence="1">
    <location>
        <begin position="82"/>
        <end position="101"/>
    </location>
</feature>
<protein>
    <recommendedName>
        <fullName evidence="4">SdpI family protein</fullName>
    </recommendedName>
</protein>
<name>A0A2N7S6E8_9MICC</name>
<keyword evidence="1" id="KW-1133">Transmembrane helix</keyword>
<dbReference type="InterPro" id="IPR025962">
    <property type="entry name" value="SdpI/YhfL"/>
</dbReference>
<reference evidence="2 3" key="1">
    <citation type="journal article" date="2017" name="Elife">
        <title>Extensive horizontal gene transfer in cheese-associated bacteria.</title>
        <authorList>
            <person name="Bonham K.S."/>
            <person name="Wolfe B.E."/>
            <person name="Dutton R.J."/>
        </authorList>
    </citation>
    <scope>NUCLEOTIDE SEQUENCE [LARGE SCALE GENOMIC DNA]</scope>
    <source>
        <strain evidence="2 3">JB182</strain>
    </source>
</reference>
<sequence length="114" mass="11991">MIFAVLLLVASYVFLVFVIVRCADGRIGINSIAGIRTPTIMTDEQTWLAGHKAARNPSLAGTIGAIVLTIVAVFLPNLESQSLAIILGCLLLLAGILYGTAKGTKAARKILANQ</sequence>
<evidence type="ECO:0000313" key="2">
    <source>
        <dbReference type="EMBL" id="PMQ21706.1"/>
    </source>
</evidence>